<keyword evidence="3" id="KW-1185">Reference proteome</keyword>
<dbReference type="InterPro" id="IPR006076">
    <property type="entry name" value="FAD-dep_OxRdtase"/>
</dbReference>
<dbReference type="SUPFAM" id="SSF51905">
    <property type="entry name" value="FAD/NAD(P)-binding domain"/>
    <property type="match status" value="1"/>
</dbReference>
<dbReference type="Pfam" id="PF01266">
    <property type="entry name" value="DAO"/>
    <property type="match status" value="2"/>
</dbReference>
<dbReference type="InterPro" id="IPR036188">
    <property type="entry name" value="FAD/NAD-bd_sf"/>
</dbReference>
<gene>
    <name evidence="2" type="ORF">QYS62_000171</name>
</gene>
<dbReference type="PANTHER" id="PTHR13847:SF213">
    <property type="entry name" value="DEPENDENT OXIDOREDUCTASE, PUTATIVE-RELATED"/>
    <property type="match status" value="1"/>
</dbReference>
<feature type="domain" description="FAD dependent oxidoreductase" evidence="1">
    <location>
        <begin position="74"/>
        <end position="125"/>
    </location>
</feature>
<protein>
    <submittedName>
        <fullName evidence="2">FAD dependent oxidoreductase-domain-containing protein</fullName>
    </submittedName>
</protein>
<proteinExistence type="predicted"/>
<dbReference type="Gene3D" id="3.50.50.60">
    <property type="entry name" value="FAD/NAD(P)-binding domain"/>
    <property type="match status" value="2"/>
</dbReference>
<name>A0ABZ2WGT9_9HYPO</name>
<dbReference type="PANTHER" id="PTHR13847">
    <property type="entry name" value="SARCOSINE DEHYDROGENASE-RELATED"/>
    <property type="match status" value="1"/>
</dbReference>
<dbReference type="Proteomes" id="UP001489902">
    <property type="component" value="Chromosome 1"/>
</dbReference>
<evidence type="ECO:0000313" key="3">
    <source>
        <dbReference type="Proteomes" id="UP001489902"/>
    </source>
</evidence>
<accession>A0ABZ2WGT9</accession>
<organism evidence="2 3">
    <name type="scientific">Fusarium acuminatum</name>
    <dbReference type="NCBI Taxonomy" id="5515"/>
    <lineage>
        <taxon>Eukaryota</taxon>
        <taxon>Fungi</taxon>
        <taxon>Dikarya</taxon>
        <taxon>Ascomycota</taxon>
        <taxon>Pezizomycotina</taxon>
        <taxon>Sordariomycetes</taxon>
        <taxon>Hypocreomycetidae</taxon>
        <taxon>Hypocreales</taxon>
        <taxon>Nectriaceae</taxon>
        <taxon>Fusarium</taxon>
        <taxon>Fusarium tricinctum species complex</taxon>
    </lineage>
</organism>
<dbReference type="EMBL" id="CP151260">
    <property type="protein sequence ID" value="WZH39262.1"/>
    <property type="molecule type" value="Genomic_DNA"/>
</dbReference>
<feature type="domain" description="FAD dependent oxidoreductase" evidence="1">
    <location>
        <begin position="134"/>
        <end position="325"/>
    </location>
</feature>
<dbReference type="Gene3D" id="3.30.9.10">
    <property type="entry name" value="D-Amino Acid Oxidase, subunit A, domain 2"/>
    <property type="match status" value="1"/>
</dbReference>
<sequence>MGAVISTVQSVTSTISAGLKTLASLHSEFSSLLTRAASAPGFPVPEPTQSYWLDDPPFPALCDIQDDDLPQEADVVIIGSGIAGASVAKSLLELSESKLRVVVCEARQLCSGATGRNGGHIKSAPYEDVTQNSDASYTVKTSRGVIRTQHVVHTTNAYAGQLVPSLRGSLAGALAHMSAQRPGASFPSSHGNRSWSVVYAPGFDYVTQRPDGPDGTPGDLMIGGGFFRSRREGLDQIGVWDDSQTHALPLMHIRGVMPTVFEPQWGEGSKLIKSWTGILGFTGDLMPLVGRVPGSRVQKDSGEWMAAGFCGEGMVWAWLCGTALAVMVLGKEGEDLAEGVGRPGGKLNEWFPKHLLTVDKKRLRKAEIANLADFFE</sequence>
<evidence type="ECO:0000259" key="1">
    <source>
        <dbReference type="Pfam" id="PF01266"/>
    </source>
</evidence>
<evidence type="ECO:0000313" key="2">
    <source>
        <dbReference type="EMBL" id="WZH39262.1"/>
    </source>
</evidence>
<reference evidence="2 3" key="1">
    <citation type="submission" date="2024-04" db="EMBL/GenBank/DDBJ databases">
        <title>Complete genome sequence of Fusarium acuminatum.</title>
        <authorList>
            <person name="Lan B."/>
        </authorList>
    </citation>
    <scope>NUCLEOTIDE SEQUENCE [LARGE SCALE GENOMIC DNA]</scope>
    <source>
        <strain evidence="2">1A</strain>
    </source>
</reference>